<dbReference type="PANTHER" id="PTHR43280">
    <property type="entry name" value="ARAC-FAMILY TRANSCRIPTIONAL REGULATOR"/>
    <property type="match status" value="1"/>
</dbReference>
<dbReference type="Gene3D" id="2.60.120.10">
    <property type="entry name" value="Jelly Rolls"/>
    <property type="match status" value="1"/>
</dbReference>
<dbReference type="Pfam" id="PF12833">
    <property type="entry name" value="HTH_18"/>
    <property type="match status" value="1"/>
</dbReference>
<keyword evidence="3" id="KW-0804">Transcription</keyword>
<dbReference type="InterPro" id="IPR009057">
    <property type="entry name" value="Homeodomain-like_sf"/>
</dbReference>
<evidence type="ECO:0000313" key="6">
    <source>
        <dbReference type="Proteomes" id="UP000256779"/>
    </source>
</evidence>
<evidence type="ECO:0000256" key="2">
    <source>
        <dbReference type="ARBA" id="ARBA00023125"/>
    </source>
</evidence>
<dbReference type="SMART" id="SM00342">
    <property type="entry name" value="HTH_ARAC"/>
    <property type="match status" value="1"/>
</dbReference>
<keyword evidence="1" id="KW-0805">Transcription regulation</keyword>
<dbReference type="InterPro" id="IPR018060">
    <property type="entry name" value="HTH_AraC"/>
</dbReference>
<comment type="caution">
    <text evidence="5">The sequence shown here is derived from an EMBL/GenBank/DDBJ whole genome shotgun (WGS) entry which is preliminary data.</text>
</comment>
<dbReference type="GO" id="GO:0043565">
    <property type="term" value="F:sequence-specific DNA binding"/>
    <property type="evidence" value="ECO:0007669"/>
    <property type="project" value="InterPro"/>
</dbReference>
<dbReference type="InterPro" id="IPR018062">
    <property type="entry name" value="HTH_AraC-typ_CS"/>
</dbReference>
<reference evidence="5 6" key="1">
    <citation type="submission" date="2018-07" db="EMBL/GenBank/DDBJ databases">
        <title>Genomic Encyclopedia of Type Strains, Phase IV (KMG-IV): sequencing the most valuable type-strain genomes for metagenomic binning, comparative biology and taxonomic classification.</title>
        <authorList>
            <person name="Goeker M."/>
        </authorList>
    </citation>
    <scope>NUCLEOTIDE SEQUENCE [LARGE SCALE GENOMIC DNA]</scope>
    <source>
        <strain evidence="5 6">DSM 4134</strain>
    </source>
</reference>
<name>A0A3D9L270_MARFU</name>
<dbReference type="PROSITE" id="PS01124">
    <property type="entry name" value="HTH_ARAC_FAMILY_2"/>
    <property type="match status" value="1"/>
</dbReference>
<gene>
    <name evidence="5" type="ORF">C7460_1143</name>
</gene>
<protein>
    <submittedName>
        <fullName evidence="5">AraC family transcriptional regulator</fullName>
    </submittedName>
</protein>
<keyword evidence="6" id="KW-1185">Reference proteome</keyword>
<evidence type="ECO:0000256" key="3">
    <source>
        <dbReference type="ARBA" id="ARBA00023163"/>
    </source>
</evidence>
<sequence>MSFLVENLHAMKAQLREVTTSADCSFRVKVFEDRQFQAAWHFHPQYELTYMVQSTGIRYVGDSMHPFDRGDLVLVGRNLPHSWKTVKVKSEDVKCVIIQWDESLLADWLPKPEFAAIRQLLVSSSRGIAFDRNTALRLEGDFVKLPQQPPFERLLTLLKILHTLAAEADSELLAGPGFGKALSGKESQRVNLINNYIKDNILEQIRLDEVAELLSLSKEAFCRFFKKTFDKTFMQYVNEYKVTLASQMLIETDLSVSEVGYRSGFNNLSFFYRQFSRYKQQSPQTYRQQYQKIG</sequence>
<dbReference type="Proteomes" id="UP000256779">
    <property type="component" value="Unassembled WGS sequence"/>
</dbReference>
<accession>A0A3D9L270</accession>
<keyword evidence="2" id="KW-0238">DNA-binding</keyword>
<dbReference type="InterPro" id="IPR011051">
    <property type="entry name" value="RmlC_Cupin_sf"/>
</dbReference>
<evidence type="ECO:0000256" key="1">
    <source>
        <dbReference type="ARBA" id="ARBA00023015"/>
    </source>
</evidence>
<dbReference type="Gene3D" id="1.10.10.60">
    <property type="entry name" value="Homeodomain-like"/>
    <property type="match status" value="2"/>
</dbReference>
<dbReference type="InterPro" id="IPR014710">
    <property type="entry name" value="RmlC-like_jellyroll"/>
</dbReference>
<evidence type="ECO:0000313" key="5">
    <source>
        <dbReference type="EMBL" id="RED96545.1"/>
    </source>
</evidence>
<evidence type="ECO:0000259" key="4">
    <source>
        <dbReference type="PROSITE" id="PS01124"/>
    </source>
</evidence>
<organism evidence="5 6">
    <name type="scientific">Marinoscillum furvescens DSM 4134</name>
    <dbReference type="NCBI Taxonomy" id="1122208"/>
    <lineage>
        <taxon>Bacteria</taxon>
        <taxon>Pseudomonadati</taxon>
        <taxon>Bacteroidota</taxon>
        <taxon>Cytophagia</taxon>
        <taxon>Cytophagales</taxon>
        <taxon>Reichenbachiellaceae</taxon>
        <taxon>Marinoscillum</taxon>
    </lineage>
</organism>
<dbReference type="PANTHER" id="PTHR43280:SF27">
    <property type="entry name" value="TRANSCRIPTIONAL REGULATOR MTLR"/>
    <property type="match status" value="1"/>
</dbReference>
<proteinExistence type="predicted"/>
<dbReference type="CDD" id="cd06976">
    <property type="entry name" value="cupin_MtlR-like_N"/>
    <property type="match status" value="1"/>
</dbReference>
<dbReference type="AlphaFoldDB" id="A0A3D9L270"/>
<dbReference type="GO" id="GO:0003700">
    <property type="term" value="F:DNA-binding transcription factor activity"/>
    <property type="evidence" value="ECO:0007669"/>
    <property type="project" value="InterPro"/>
</dbReference>
<feature type="domain" description="HTH araC/xylS-type" evidence="4">
    <location>
        <begin position="191"/>
        <end position="289"/>
    </location>
</feature>
<dbReference type="SUPFAM" id="SSF51182">
    <property type="entry name" value="RmlC-like cupins"/>
    <property type="match status" value="1"/>
</dbReference>
<dbReference type="SUPFAM" id="SSF46689">
    <property type="entry name" value="Homeodomain-like"/>
    <property type="match status" value="2"/>
</dbReference>
<dbReference type="PROSITE" id="PS00041">
    <property type="entry name" value="HTH_ARAC_FAMILY_1"/>
    <property type="match status" value="1"/>
</dbReference>
<dbReference type="EMBL" id="QREG01000014">
    <property type="protein sequence ID" value="RED96545.1"/>
    <property type="molecule type" value="Genomic_DNA"/>
</dbReference>